<evidence type="ECO:0000313" key="1">
    <source>
        <dbReference type="EMBL" id="QTE27893.1"/>
    </source>
</evidence>
<reference evidence="1" key="1">
    <citation type="submission" date="2021-03" db="EMBL/GenBank/DDBJ databases">
        <title>Pengzhenrongella sicca gen. nov., sp. nov., a new member of suborder Micrococcineae isolated from High-Arctic tundra soil.</title>
        <authorList>
            <person name="Peng F."/>
        </authorList>
    </citation>
    <scope>NUCLEOTIDE SEQUENCE</scope>
    <source>
        <strain evidence="1">LRZ-2</strain>
    </source>
</reference>
<dbReference type="RefSeq" id="WP_227422113.1">
    <property type="nucleotide sequence ID" value="NZ_CP071868.1"/>
</dbReference>
<protein>
    <submittedName>
        <fullName evidence="1">Uncharacterized protein</fullName>
    </submittedName>
</protein>
<dbReference type="Proteomes" id="UP000663937">
    <property type="component" value="Chromosome"/>
</dbReference>
<gene>
    <name evidence="1" type="ORF">J4E96_10740</name>
</gene>
<organism evidence="1 2">
    <name type="scientific">Pengzhenrongella sicca</name>
    <dbReference type="NCBI Taxonomy" id="2819238"/>
    <lineage>
        <taxon>Bacteria</taxon>
        <taxon>Bacillati</taxon>
        <taxon>Actinomycetota</taxon>
        <taxon>Actinomycetes</taxon>
        <taxon>Micrococcales</taxon>
        <taxon>Pengzhenrongella</taxon>
    </lineage>
</organism>
<evidence type="ECO:0000313" key="2">
    <source>
        <dbReference type="Proteomes" id="UP000663937"/>
    </source>
</evidence>
<name>A0A8A4ZAH8_9MICO</name>
<accession>A0A8A4ZAH8</accession>
<sequence length="53" mass="5831">MARTLSSGTVENQGRRCDRFEHARATIELDGQLSTSELADLLERTISGVDPAR</sequence>
<proteinExistence type="predicted"/>
<dbReference type="KEGG" id="psic:J4E96_10740"/>
<dbReference type="AlphaFoldDB" id="A0A8A4ZAH8"/>
<keyword evidence="2" id="KW-1185">Reference proteome</keyword>
<dbReference type="EMBL" id="CP071868">
    <property type="protein sequence ID" value="QTE27893.1"/>
    <property type="molecule type" value="Genomic_DNA"/>
</dbReference>